<dbReference type="EMBL" id="CP094326">
    <property type="protein sequence ID" value="UNY98705.1"/>
    <property type="molecule type" value="Genomic_DNA"/>
</dbReference>
<evidence type="ECO:0000256" key="1">
    <source>
        <dbReference type="SAM" id="Phobius"/>
    </source>
</evidence>
<evidence type="ECO:0000313" key="3">
    <source>
        <dbReference type="Proteomes" id="UP000829476"/>
    </source>
</evidence>
<reference evidence="2 3" key="1">
    <citation type="journal article" date="2018" name="Int. J. Syst. Evol. Microbiol.">
        <title>Zhouia spongiae sp. nov., isolated from a marine sponge.</title>
        <authorList>
            <person name="Zhuang L."/>
            <person name="Lin B."/>
            <person name="Qin F."/>
            <person name="Luo L."/>
        </authorList>
    </citation>
    <scope>NUCLEOTIDE SEQUENCE [LARGE SCALE GENOMIC DNA]</scope>
    <source>
        <strain evidence="2 3">HN-Y44</strain>
    </source>
</reference>
<feature type="transmembrane region" description="Helical" evidence="1">
    <location>
        <begin position="281"/>
        <end position="298"/>
    </location>
</feature>
<organism evidence="2 3">
    <name type="scientific">Zhouia spongiae</name>
    <dbReference type="NCBI Taxonomy" id="2202721"/>
    <lineage>
        <taxon>Bacteria</taxon>
        <taxon>Pseudomonadati</taxon>
        <taxon>Bacteroidota</taxon>
        <taxon>Flavobacteriia</taxon>
        <taxon>Flavobacteriales</taxon>
        <taxon>Flavobacteriaceae</taxon>
        <taxon>Zhouia</taxon>
    </lineage>
</organism>
<dbReference type="Proteomes" id="UP000829476">
    <property type="component" value="Chromosome"/>
</dbReference>
<proteinExistence type="predicted"/>
<keyword evidence="1" id="KW-1133">Transmembrane helix</keyword>
<name>A0ABY3YLP1_9FLAO</name>
<protein>
    <submittedName>
        <fullName evidence="2">DUF4350 domain-containing protein</fullName>
    </submittedName>
</protein>
<keyword evidence="1" id="KW-0812">Transmembrane</keyword>
<sequence>MNKTIKIYIGVFILLVTGIFLLEINKPTPIDWSPTFNEKHTKPYGLKVLHEELPLLFNGRDLIDINVTPFEYFDEEFNFSDSTYYIQGNYLYIHDGNLIDEVSAEKILDFAAHGNNVFISSTMFPEVIEDSLNFKIKYTYTFNKKGKLYLSNPLFVNDTITLDKNVENIYFNELDSLHTTVLGYQSFKKNTDLLSAGEQPDTEEHINYVKIKYREGAFFLHTQPYVFTNYHLLKDRDYTYAEKVFSYLPDNTILFDSVNKAGKDLGSSPFRFILSKPALRWAWYILLLLLVTFLIFNAKRKQRIIKIIKPLPNTTVDFTKTIANLYFETQDHSNLIDKKVTYFLEKIRSDYYLDTQNLDDSFARNLALKAGKNKEDVVKLVKYIRYLTTRTSHSESQLLELNKQIEEFYNTKNYGTS</sequence>
<evidence type="ECO:0000313" key="2">
    <source>
        <dbReference type="EMBL" id="UNY98705.1"/>
    </source>
</evidence>
<gene>
    <name evidence="2" type="ORF">MQE36_16710</name>
</gene>
<dbReference type="RefSeq" id="WP_242937111.1">
    <property type="nucleotide sequence ID" value="NZ_CP094326.1"/>
</dbReference>
<accession>A0ABY3YLP1</accession>
<keyword evidence="3" id="KW-1185">Reference proteome</keyword>
<feature type="transmembrane region" description="Helical" evidence="1">
    <location>
        <begin position="7"/>
        <end position="24"/>
    </location>
</feature>
<keyword evidence="1" id="KW-0472">Membrane</keyword>